<evidence type="ECO:0000313" key="13">
    <source>
        <dbReference type="Proteomes" id="UP001558353"/>
    </source>
</evidence>
<evidence type="ECO:0000256" key="3">
    <source>
        <dbReference type="ARBA" id="ARBA00022692"/>
    </source>
</evidence>
<feature type="transmembrane region" description="Helical" evidence="11">
    <location>
        <begin position="189"/>
        <end position="210"/>
    </location>
</feature>
<dbReference type="SUPFAM" id="SSF81340">
    <property type="entry name" value="Clc chloride channel"/>
    <property type="match status" value="1"/>
</dbReference>
<evidence type="ECO:0000256" key="7">
    <source>
        <dbReference type="ARBA" id="ARBA00023173"/>
    </source>
</evidence>
<feature type="transmembrane region" description="Helical" evidence="11">
    <location>
        <begin position="263"/>
        <end position="282"/>
    </location>
</feature>
<feature type="region of interest" description="Disordered" evidence="10">
    <location>
        <begin position="424"/>
        <end position="447"/>
    </location>
</feature>
<feature type="compositionally biased region" description="Basic and acidic residues" evidence="10">
    <location>
        <begin position="428"/>
        <end position="447"/>
    </location>
</feature>
<keyword evidence="9" id="KW-0407">Ion channel</keyword>
<feature type="transmembrane region" description="Helical" evidence="11">
    <location>
        <begin position="21"/>
        <end position="44"/>
    </location>
</feature>
<dbReference type="InterPro" id="IPR001807">
    <property type="entry name" value="ClC"/>
</dbReference>
<dbReference type="GeneID" id="95320562"/>
<proteinExistence type="predicted"/>
<comment type="caution">
    <text evidence="12">The sequence shown here is derived from an EMBL/GenBank/DDBJ whole genome shotgun (WGS) entry which is preliminary data.</text>
</comment>
<feature type="transmembrane region" description="Helical" evidence="11">
    <location>
        <begin position="64"/>
        <end position="86"/>
    </location>
</feature>
<feature type="transmembrane region" description="Helical" evidence="11">
    <location>
        <begin position="360"/>
        <end position="382"/>
    </location>
</feature>
<evidence type="ECO:0000256" key="1">
    <source>
        <dbReference type="ARBA" id="ARBA00004141"/>
    </source>
</evidence>
<evidence type="ECO:0000313" key="12">
    <source>
        <dbReference type="EMBL" id="MEX3529742.1"/>
    </source>
</evidence>
<keyword evidence="5" id="KW-0406">Ion transport</keyword>
<dbReference type="Proteomes" id="UP001558353">
    <property type="component" value="Unassembled WGS sequence"/>
</dbReference>
<dbReference type="PANTHER" id="PTHR43427:SF6">
    <property type="entry name" value="CHLORIDE CHANNEL PROTEIN CLC-E"/>
    <property type="match status" value="1"/>
</dbReference>
<keyword evidence="4 11" id="KW-1133">Transmembrane helix</keyword>
<keyword evidence="13" id="KW-1185">Reference proteome</keyword>
<feature type="transmembrane region" description="Helical" evidence="11">
    <location>
        <begin position="230"/>
        <end position="251"/>
    </location>
</feature>
<evidence type="ECO:0000256" key="5">
    <source>
        <dbReference type="ARBA" id="ARBA00023065"/>
    </source>
</evidence>
<feature type="transmembrane region" description="Helical" evidence="11">
    <location>
        <begin position="157"/>
        <end position="182"/>
    </location>
</feature>
<dbReference type="InterPro" id="IPR014743">
    <property type="entry name" value="Cl-channel_core"/>
</dbReference>
<name>A0ABV3UY99_9CORY</name>
<evidence type="ECO:0000256" key="6">
    <source>
        <dbReference type="ARBA" id="ARBA00023136"/>
    </source>
</evidence>
<dbReference type="EMBL" id="JAYWMA010000020">
    <property type="protein sequence ID" value="MEX3529742.1"/>
    <property type="molecule type" value="Genomic_DNA"/>
</dbReference>
<dbReference type="PANTHER" id="PTHR43427">
    <property type="entry name" value="CHLORIDE CHANNEL PROTEIN CLC-E"/>
    <property type="match status" value="1"/>
</dbReference>
<dbReference type="Gene3D" id="1.10.3080.10">
    <property type="entry name" value="Clc chloride channel"/>
    <property type="match status" value="1"/>
</dbReference>
<keyword evidence="7" id="KW-0869">Chloride channel</keyword>
<organism evidence="12 13">
    <name type="scientific">Corynebacterium xerosis</name>
    <dbReference type="NCBI Taxonomy" id="1725"/>
    <lineage>
        <taxon>Bacteria</taxon>
        <taxon>Bacillati</taxon>
        <taxon>Actinomycetota</taxon>
        <taxon>Actinomycetes</taxon>
        <taxon>Mycobacteriales</taxon>
        <taxon>Corynebacteriaceae</taxon>
        <taxon>Corynebacterium</taxon>
    </lineage>
</organism>
<dbReference type="Pfam" id="PF00654">
    <property type="entry name" value="Voltage_CLC"/>
    <property type="match status" value="1"/>
</dbReference>
<evidence type="ECO:0000256" key="4">
    <source>
        <dbReference type="ARBA" id="ARBA00022989"/>
    </source>
</evidence>
<dbReference type="PRINTS" id="PR00762">
    <property type="entry name" value="CLCHANNEL"/>
</dbReference>
<feature type="transmembrane region" description="Helical" evidence="11">
    <location>
        <begin position="328"/>
        <end position="348"/>
    </location>
</feature>
<keyword evidence="8" id="KW-0868">Chloride</keyword>
<sequence length="447" mass="46174">MISADQRRDRRSAADLIRLCVWTFVVGVATGLVAALLVFMLHGIENLVYGQHEGINPVVTDGTTGLQRFLGITVAGLIAAPAWWAVRRLGRPIRSVEEGMSGTRMPVIETLVNVFLQMATVAAGASVGRENAPREAGAMMASQLAHRLGVDRGTTRLLVAAAAGAGLGAIYHIPLAGAVFAFEILLTTVTVRAVMVVLACSAVATTTAGIVVGDQPLYSTVSLSEGFGNLAVAVTLGIICGIAGMAFRYAASRAEGSAPMGAHVLWALPLAFATVGAMSLYLPEVLGNGRFAATSVLEANPVWTFALALLAAKVVAVLITLRSGAVGGVLTPGFAIGALLGYLVGVVVQPIAPGIPLADFALLGAAAFLSTSMAAPLFALIVTVEFTGQSSEAYLALFLACATAALTGEILRSSLSLPKQIQMPWTRRKTDDETPRARRDGGHAGSS</sequence>
<evidence type="ECO:0000256" key="8">
    <source>
        <dbReference type="ARBA" id="ARBA00023214"/>
    </source>
</evidence>
<accession>A0ABV3UY99</accession>
<evidence type="ECO:0000256" key="9">
    <source>
        <dbReference type="ARBA" id="ARBA00023303"/>
    </source>
</evidence>
<keyword evidence="3 11" id="KW-0812">Transmembrane</keyword>
<reference evidence="12 13" key="1">
    <citation type="journal article" date="2024" name="Fungal Genet. Biol.">
        <title>The porcine skin microbiome exhibits broad fungal antagonism.</title>
        <authorList>
            <person name="De La Cruz K.F."/>
            <person name="Townsend E.C."/>
            <person name="Alex Cheong J.Z."/>
            <person name="Salamzade R."/>
            <person name="Liu A."/>
            <person name="Sandstrom S."/>
            <person name="Davila E."/>
            <person name="Huang L."/>
            <person name="Xu K.H."/>
            <person name="Wu S.Y."/>
            <person name="Meudt J.J."/>
            <person name="Shanmuganayagam D."/>
            <person name="Gibson A.L.F."/>
            <person name="Kalan L.R."/>
        </authorList>
    </citation>
    <scope>NUCLEOTIDE SEQUENCE [LARGE SCALE GENOMIC DNA]</scope>
    <source>
        <strain evidence="12 13">LK2569</strain>
    </source>
</reference>
<evidence type="ECO:0000256" key="10">
    <source>
        <dbReference type="SAM" id="MobiDB-lite"/>
    </source>
</evidence>
<protein>
    <submittedName>
        <fullName evidence="12">Chloride channel protein</fullName>
    </submittedName>
</protein>
<feature type="transmembrane region" description="Helical" evidence="11">
    <location>
        <begin position="302"/>
        <end position="321"/>
    </location>
</feature>
<keyword evidence="6 11" id="KW-0472">Membrane</keyword>
<keyword evidence="2" id="KW-0813">Transport</keyword>
<gene>
    <name evidence="12" type="ORF">VVR64_11845</name>
</gene>
<dbReference type="RefSeq" id="WP_052753117.1">
    <property type="nucleotide sequence ID" value="NZ_DYUU01000043.1"/>
</dbReference>
<evidence type="ECO:0000256" key="11">
    <source>
        <dbReference type="SAM" id="Phobius"/>
    </source>
</evidence>
<evidence type="ECO:0000256" key="2">
    <source>
        <dbReference type="ARBA" id="ARBA00022448"/>
    </source>
</evidence>
<dbReference type="InterPro" id="IPR050368">
    <property type="entry name" value="ClC-type_chloride_channel"/>
</dbReference>
<comment type="subcellular location">
    <subcellularLocation>
        <location evidence="1">Membrane</location>
        <topology evidence="1">Multi-pass membrane protein</topology>
    </subcellularLocation>
</comment>
<feature type="transmembrane region" description="Helical" evidence="11">
    <location>
        <begin position="394"/>
        <end position="415"/>
    </location>
</feature>